<dbReference type="RefSeq" id="WP_163181467.1">
    <property type="nucleotide sequence ID" value="NZ_JAAIWM010000008.1"/>
</dbReference>
<evidence type="ECO:0000313" key="2">
    <source>
        <dbReference type="EMBL" id="NEY73688.1"/>
    </source>
</evidence>
<feature type="transmembrane region" description="Helical" evidence="1">
    <location>
        <begin position="51"/>
        <end position="72"/>
    </location>
</feature>
<name>A0A6M0QEG2_9BACI</name>
<protein>
    <submittedName>
        <fullName evidence="2">Uncharacterized protein</fullName>
    </submittedName>
</protein>
<organism evidence="2 3">
    <name type="scientific">Bacillus mesophilus</name>
    <dbReference type="NCBI Taxonomy" id="1808955"/>
    <lineage>
        <taxon>Bacteria</taxon>
        <taxon>Bacillati</taxon>
        <taxon>Bacillota</taxon>
        <taxon>Bacilli</taxon>
        <taxon>Bacillales</taxon>
        <taxon>Bacillaceae</taxon>
        <taxon>Bacillus</taxon>
    </lineage>
</organism>
<sequence>MELKHGLYNTSNYLMRKLAGAGFILCLFSIYLFFASEFDLFEFSETMSTPFLWAILYGYGILSSILIDFIEAKFSIITQVTKTFLYVLAGFGFFLFNGLSVITVIAGTVGAFSALIFYLGTNLASRFLLFRFGFSLFLPALILMLMSMDFTEKKKWNESTSHSTYTAEFEYFNGKHEIPIPLEKGQSLSFSINLINSNGGGHGLRVEDDKNQLVGLNDIGEERYLFKADHSGEYNIIVKGDQLRGSFTIVWEVLE</sequence>
<reference evidence="2 3" key="1">
    <citation type="submission" date="2020-02" db="EMBL/GenBank/DDBJ databases">
        <title>Bacillus aquiflavi sp. nov., isolated from yellow water of strong flavor Chinese baijiu in Yibin region of China.</title>
        <authorList>
            <person name="Xie J."/>
        </authorList>
    </citation>
    <scope>NUCLEOTIDE SEQUENCE [LARGE SCALE GENOMIC DNA]</scope>
    <source>
        <strain evidence="2 3">SA4</strain>
    </source>
</reference>
<proteinExistence type="predicted"/>
<keyword evidence="1" id="KW-1133">Transmembrane helix</keyword>
<feature type="transmembrane region" description="Helical" evidence="1">
    <location>
        <begin position="84"/>
        <end position="117"/>
    </location>
</feature>
<dbReference type="Proteomes" id="UP000481043">
    <property type="component" value="Unassembled WGS sequence"/>
</dbReference>
<keyword evidence="1" id="KW-0812">Transmembrane</keyword>
<keyword evidence="3" id="KW-1185">Reference proteome</keyword>
<keyword evidence="1" id="KW-0472">Membrane</keyword>
<evidence type="ECO:0000256" key="1">
    <source>
        <dbReference type="SAM" id="Phobius"/>
    </source>
</evidence>
<dbReference type="EMBL" id="JAAIWM010000008">
    <property type="protein sequence ID" value="NEY73688.1"/>
    <property type="molecule type" value="Genomic_DNA"/>
</dbReference>
<accession>A0A6M0QEG2</accession>
<gene>
    <name evidence="2" type="ORF">G4D63_18390</name>
</gene>
<feature type="transmembrane region" description="Helical" evidence="1">
    <location>
        <begin position="123"/>
        <end position="146"/>
    </location>
</feature>
<comment type="caution">
    <text evidence="2">The sequence shown here is derived from an EMBL/GenBank/DDBJ whole genome shotgun (WGS) entry which is preliminary data.</text>
</comment>
<evidence type="ECO:0000313" key="3">
    <source>
        <dbReference type="Proteomes" id="UP000481043"/>
    </source>
</evidence>
<dbReference type="AlphaFoldDB" id="A0A6M0QEG2"/>